<dbReference type="AlphaFoldDB" id="A0A8J4TYF1"/>
<evidence type="ECO:0000256" key="1">
    <source>
        <dbReference type="RuleBase" id="RU361155"/>
    </source>
</evidence>
<organism evidence="3 4">
    <name type="scientific">Clarias magur</name>
    <name type="common">Asian catfish</name>
    <name type="synonym">Macropteronotus magur</name>
    <dbReference type="NCBI Taxonomy" id="1594786"/>
    <lineage>
        <taxon>Eukaryota</taxon>
        <taxon>Metazoa</taxon>
        <taxon>Chordata</taxon>
        <taxon>Craniata</taxon>
        <taxon>Vertebrata</taxon>
        <taxon>Euteleostomi</taxon>
        <taxon>Actinopterygii</taxon>
        <taxon>Neopterygii</taxon>
        <taxon>Teleostei</taxon>
        <taxon>Ostariophysi</taxon>
        <taxon>Siluriformes</taxon>
        <taxon>Clariidae</taxon>
        <taxon>Clarias</taxon>
    </lineage>
</organism>
<dbReference type="InterPro" id="IPR000863">
    <property type="entry name" value="Sulfotransferase_dom"/>
</dbReference>
<keyword evidence="4" id="KW-1185">Reference proteome</keyword>
<dbReference type="EMBL" id="QNUK01000366">
    <property type="protein sequence ID" value="KAF5894606.1"/>
    <property type="molecule type" value="Genomic_DNA"/>
</dbReference>
<keyword evidence="1" id="KW-0808">Transferase</keyword>
<gene>
    <name evidence="3" type="ORF">DAT39_015675</name>
</gene>
<evidence type="ECO:0000313" key="4">
    <source>
        <dbReference type="Proteomes" id="UP000727407"/>
    </source>
</evidence>
<dbReference type="EC" id="2.8.2.-" evidence="1"/>
<name>A0A8J4TYF1_CLAMG</name>
<protein>
    <recommendedName>
        <fullName evidence="1">Sulfotransferase</fullName>
        <ecNumber evidence="1">2.8.2.-</ecNumber>
    </recommendedName>
</protein>
<dbReference type="Gene3D" id="3.40.50.300">
    <property type="entry name" value="P-loop containing nucleotide triphosphate hydrolases"/>
    <property type="match status" value="1"/>
</dbReference>
<reference evidence="3" key="1">
    <citation type="submission" date="2020-07" db="EMBL/GenBank/DDBJ databases">
        <title>Clarias magur genome sequencing, assembly and annotation.</title>
        <authorList>
            <person name="Kushwaha B."/>
            <person name="Kumar R."/>
            <person name="Das P."/>
            <person name="Joshi C.G."/>
            <person name="Kumar D."/>
            <person name="Nagpure N.S."/>
            <person name="Pandey M."/>
            <person name="Agarwal S."/>
            <person name="Srivastava S."/>
            <person name="Singh M."/>
            <person name="Sahoo L."/>
            <person name="Jayasankar P."/>
            <person name="Meher P.K."/>
            <person name="Koringa P.G."/>
            <person name="Iquebal M.A."/>
            <person name="Das S.P."/>
            <person name="Bit A."/>
            <person name="Patnaik S."/>
            <person name="Patel N."/>
            <person name="Shah T.M."/>
            <person name="Hinsu A."/>
            <person name="Jena J.K."/>
        </authorList>
    </citation>
    <scope>NUCLEOTIDE SEQUENCE</scope>
    <source>
        <strain evidence="3">CIFAMagur01</strain>
        <tissue evidence="3">Testis</tissue>
    </source>
</reference>
<proteinExistence type="inferred from homology"/>
<evidence type="ECO:0000259" key="2">
    <source>
        <dbReference type="Pfam" id="PF00685"/>
    </source>
</evidence>
<evidence type="ECO:0000313" key="3">
    <source>
        <dbReference type="EMBL" id="KAF5894606.1"/>
    </source>
</evidence>
<dbReference type="OrthoDB" id="8855370at2759"/>
<comment type="caution">
    <text evidence="3">The sequence shown here is derived from an EMBL/GenBank/DDBJ whole genome shotgun (WGS) entry which is preliminary data.</text>
</comment>
<dbReference type="GO" id="GO:0008146">
    <property type="term" value="F:sulfotransferase activity"/>
    <property type="evidence" value="ECO:0007669"/>
    <property type="project" value="InterPro"/>
</dbReference>
<feature type="domain" description="Sulfotransferase" evidence="2">
    <location>
        <begin position="9"/>
        <end position="45"/>
    </location>
</feature>
<dbReference type="Pfam" id="PF00685">
    <property type="entry name" value="Sulfotransfer_1"/>
    <property type="match status" value="1"/>
</dbReference>
<dbReference type="SUPFAM" id="SSF52540">
    <property type="entry name" value="P-loop containing nucleoside triphosphate hydrolases"/>
    <property type="match status" value="1"/>
</dbReference>
<sequence>MLGVMRDLTESSLCLMCEVGDWKNHFSEAQSKQMDEEFKKKLSGTRLGAKLKYEQHCQ</sequence>
<dbReference type="InterPro" id="IPR027417">
    <property type="entry name" value="P-loop_NTPase"/>
</dbReference>
<dbReference type="Proteomes" id="UP000727407">
    <property type="component" value="Unassembled WGS sequence"/>
</dbReference>
<accession>A0A8J4TYF1</accession>
<comment type="similarity">
    <text evidence="1">Belongs to the sulfotransferase 1 family.</text>
</comment>